<reference evidence="2" key="1">
    <citation type="journal article" date="2022" name="Int. J. Mol. Sci.">
        <title>Draft Genome of Tanacetum Coccineum: Genomic Comparison of Closely Related Tanacetum-Family Plants.</title>
        <authorList>
            <person name="Yamashiro T."/>
            <person name="Shiraishi A."/>
            <person name="Nakayama K."/>
            <person name="Satake H."/>
        </authorList>
    </citation>
    <scope>NUCLEOTIDE SEQUENCE</scope>
</reference>
<keyword evidence="3" id="KW-1185">Reference proteome</keyword>
<evidence type="ECO:0000313" key="2">
    <source>
        <dbReference type="EMBL" id="GJT89709.1"/>
    </source>
</evidence>
<reference evidence="2" key="2">
    <citation type="submission" date="2022-01" db="EMBL/GenBank/DDBJ databases">
        <authorList>
            <person name="Yamashiro T."/>
            <person name="Shiraishi A."/>
            <person name="Satake H."/>
            <person name="Nakayama K."/>
        </authorList>
    </citation>
    <scope>NUCLEOTIDE SEQUENCE</scope>
</reference>
<gene>
    <name evidence="2" type="ORF">Tco_1078554</name>
</gene>
<feature type="region of interest" description="Disordered" evidence="1">
    <location>
        <begin position="210"/>
        <end position="245"/>
    </location>
</feature>
<sequence>MRNLFFTIVTKDNPRRRLELTQVEELAKVINPVVLTQSPDSWSLYIEQFWFVVDAFISYKKSKAGKRFDFVRFIKVDNIDRLVANLCTIWIGRFHLHANVARFHRELKTSAPSHPSNAKERNSPDRDFSLSLMGKVKGITAMPNLYVILEKEGFQNLSLTYLVGLWVLIETVSIAKEKLLNHTGLVYWVRAKEMEAWDPFICNDSYEGESFDDKEDAEDDESQSGDKVTTDNDVERRKDSADDLKYPPGFTSSVINVEEVNKKVKGATSNEIFYSLFNLDGFDKMVKDTWKSLATVDSNGGSNEEILSDRYLLLKELNDINSIDSLEAAKKSKLSIRGTFADASGLLIRWL</sequence>
<feature type="compositionally biased region" description="Basic and acidic residues" evidence="1">
    <location>
        <begin position="228"/>
        <end position="245"/>
    </location>
</feature>
<name>A0ABQ5HPG3_9ASTR</name>
<protein>
    <submittedName>
        <fullName evidence="2">Uncharacterized protein</fullName>
    </submittedName>
</protein>
<evidence type="ECO:0000256" key="1">
    <source>
        <dbReference type="SAM" id="MobiDB-lite"/>
    </source>
</evidence>
<dbReference type="EMBL" id="BQNB010019852">
    <property type="protein sequence ID" value="GJT89709.1"/>
    <property type="molecule type" value="Genomic_DNA"/>
</dbReference>
<accession>A0ABQ5HPG3</accession>
<organism evidence="2 3">
    <name type="scientific">Tanacetum coccineum</name>
    <dbReference type="NCBI Taxonomy" id="301880"/>
    <lineage>
        <taxon>Eukaryota</taxon>
        <taxon>Viridiplantae</taxon>
        <taxon>Streptophyta</taxon>
        <taxon>Embryophyta</taxon>
        <taxon>Tracheophyta</taxon>
        <taxon>Spermatophyta</taxon>
        <taxon>Magnoliopsida</taxon>
        <taxon>eudicotyledons</taxon>
        <taxon>Gunneridae</taxon>
        <taxon>Pentapetalae</taxon>
        <taxon>asterids</taxon>
        <taxon>campanulids</taxon>
        <taxon>Asterales</taxon>
        <taxon>Asteraceae</taxon>
        <taxon>Asteroideae</taxon>
        <taxon>Anthemideae</taxon>
        <taxon>Anthemidinae</taxon>
        <taxon>Tanacetum</taxon>
    </lineage>
</organism>
<dbReference type="Proteomes" id="UP001151760">
    <property type="component" value="Unassembled WGS sequence"/>
</dbReference>
<comment type="caution">
    <text evidence="2">The sequence shown here is derived from an EMBL/GenBank/DDBJ whole genome shotgun (WGS) entry which is preliminary data.</text>
</comment>
<proteinExistence type="predicted"/>
<feature type="compositionally biased region" description="Acidic residues" evidence="1">
    <location>
        <begin position="210"/>
        <end position="223"/>
    </location>
</feature>
<evidence type="ECO:0000313" key="3">
    <source>
        <dbReference type="Proteomes" id="UP001151760"/>
    </source>
</evidence>